<dbReference type="PANTHER" id="PTHR33294">
    <property type="entry name" value="AWPM-19-LIKE FAMILY PROTEIN"/>
    <property type="match status" value="1"/>
</dbReference>
<keyword evidence="1" id="KW-0812">Transmembrane</keyword>
<sequence>MASAASKSAASLFLVLNLLIYFIIIVIASWAVNHAIAHSHEAASSLKMPAHIFPIFFPMGNMATGFFIMLSLITGVVGFIASLTAINDVVLGTLASLHAAASSSTVAWLLTLLSMGLACKEISTGWAGSSLRALEVLTIIVSGSQLICTGAIHAGLLEEAARHSMTGSRV</sequence>
<reference evidence="2" key="1">
    <citation type="submission" date="2021-01" db="UniProtKB">
        <authorList>
            <consortium name="EnsemblPlants"/>
        </authorList>
    </citation>
    <scope>IDENTIFICATION</scope>
</reference>
<dbReference type="Gramene" id="Kaladp0110s0005.1.v1.1">
    <property type="protein sequence ID" value="Kaladp0110s0005.1.v1.1"/>
    <property type="gene ID" value="Kaladp0110s0005.v1.1"/>
</dbReference>
<dbReference type="OMA" id="HWSHESA"/>
<evidence type="ECO:0000256" key="1">
    <source>
        <dbReference type="SAM" id="Phobius"/>
    </source>
</evidence>
<feature type="transmembrane region" description="Helical" evidence="1">
    <location>
        <begin position="89"/>
        <end position="113"/>
    </location>
</feature>
<feature type="transmembrane region" description="Helical" evidence="1">
    <location>
        <begin position="52"/>
        <end position="77"/>
    </location>
</feature>
<dbReference type="Pfam" id="PF05512">
    <property type="entry name" value="AWPM-19"/>
    <property type="match status" value="1"/>
</dbReference>
<keyword evidence="3" id="KW-1185">Reference proteome</keyword>
<feature type="transmembrane region" description="Helical" evidence="1">
    <location>
        <begin position="12"/>
        <end position="32"/>
    </location>
</feature>
<dbReference type="EnsemblPlants" id="Kaladp0110s0005.1.v1.1">
    <property type="protein sequence ID" value="Kaladp0110s0005.1.v1.1"/>
    <property type="gene ID" value="Kaladp0110s0005.v1.1"/>
</dbReference>
<dbReference type="AlphaFoldDB" id="A0A7N0V8K2"/>
<dbReference type="Proteomes" id="UP000594263">
    <property type="component" value="Unplaced"/>
</dbReference>
<keyword evidence="1" id="KW-0472">Membrane</keyword>
<protein>
    <submittedName>
        <fullName evidence="2">Uncharacterized protein</fullName>
    </submittedName>
</protein>
<proteinExistence type="predicted"/>
<accession>A0A7N0V8K2</accession>
<dbReference type="PANTHER" id="PTHR33294:SF3">
    <property type="entry name" value="AWPM-19-LIKE FAMILY PROTEIN"/>
    <property type="match status" value="1"/>
</dbReference>
<organism evidence="2 3">
    <name type="scientific">Kalanchoe fedtschenkoi</name>
    <name type="common">Lavender scallops</name>
    <name type="synonym">South American air plant</name>
    <dbReference type="NCBI Taxonomy" id="63787"/>
    <lineage>
        <taxon>Eukaryota</taxon>
        <taxon>Viridiplantae</taxon>
        <taxon>Streptophyta</taxon>
        <taxon>Embryophyta</taxon>
        <taxon>Tracheophyta</taxon>
        <taxon>Spermatophyta</taxon>
        <taxon>Magnoliopsida</taxon>
        <taxon>eudicotyledons</taxon>
        <taxon>Gunneridae</taxon>
        <taxon>Pentapetalae</taxon>
        <taxon>Saxifragales</taxon>
        <taxon>Crassulaceae</taxon>
        <taxon>Kalanchoe</taxon>
    </lineage>
</organism>
<dbReference type="InterPro" id="IPR008390">
    <property type="entry name" value="AWPM-19"/>
</dbReference>
<keyword evidence="1" id="KW-1133">Transmembrane helix</keyword>
<name>A0A7N0V8K2_KALFE</name>
<evidence type="ECO:0000313" key="2">
    <source>
        <dbReference type="EnsemblPlants" id="Kaladp0110s0005.1.v1.1"/>
    </source>
</evidence>
<evidence type="ECO:0000313" key="3">
    <source>
        <dbReference type="Proteomes" id="UP000594263"/>
    </source>
</evidence>